<feature type="transmembrane region" description="Helical" evidence="1">
    <location>
        <begin position="6"/>
        <end position="27"/>
    </location>
</feature>
<dbReference type="AlphaFoldDB" id="A0A645DQ34"/>
<name>A0A645DQ34_9ZZZZ</name>
<comment type="caution">
    <text evidence="2">The sequence shown here is derived from an EMBL/GenBank/DDBJ whole genome shotgun (WGS) entry which is preliminary data.</text>
</comment>
<keyword evidence="1" id="KW-1133">Transmembrane helix</keyword>
<evidence type="ECO:0000313" key="2">
    <source>
        <dbReference type="EMBL" id="MPM90592.1"/>
    </source>
</evidence>
<keyword evidence="1" id="KW-0812">Transmembrane</keyword>
<reference evidence="2" key="1">
    <citation type="submission" date="2019-08" db="EMBL/GenBank/DDBJ databases">
        <authorList>
            <person name="Kucharzyk K."/>
            <person name="Murdoch R.W."/>
            <person name="Higgins S."/>
            <person name="Loffler F."/>
        </authorList>
    </citation>
    <scope>NUCLEOTIDE SEQUENCE</scope>
</reference>
<organism evidence="2">
    <name type="scientific">bioreactor metagenome</name>
    <dbReference type="NCBI Taxonomy" id="1076179"/>
    <lineage>
        <taxon>unclassified sequences</taxon>
        <taxon>metagenomes</taxon>
        <taxon>ecological metagenomes</taxon>
    </lineage>
</organism>
<proteinExistence type="predicted"/>
<gene>
    <name evidence="2" type="ORF">SDC9_137713</name>
</gene>
<keyword evidence="1" id="KW-0472">Membrane</keyword>
<accession>A0A645DQ34</accession>
<dbReference type="EMBL" id="VSSQ01037807">
    <property type="protein sequence ID" value="MPM90592.1"/>
    <property type="molecule type" value="Genomic_DNA"/>
</dbReference>
<sequence>MGIIHIGFGIFAVCVAAAHNFIIYISVGDGDVSITGYAGVRVGFGGLTAAKEVADAAALHGKVG</sequence>
<evidence type="ECO:0000256" key="1">
    <source>
        <dbReference type="SAM" id="Phobius"/>
    </source>
</evidence>
<protein>
    <submittedName>
        <fullName evidence="2">Uncharacterized protein</fullName>
    </submittedName>
</protein>